<reference evidence="2 3" key="1">
    <citation type="journal article" date="2021" name="BMC Genomics">
        <title>Datura genome reveals duplications of psychoactive alkaloid biosynthetic genes and high mutation rate following tissue culture.</title>
        <authorList>
            <person name="Rajewski A."/>
            <person name="Carter-House D."/>
            <person name="Stajich J."/>
            <person name="Litt A."/>
        </authorList>
    </citation>
    <scope>NUCLEOTIDE SEQUENCE [LARGE SCALE GENOMIC DNA]</scope>
    <source>
        <strain evidence="2">AR-01</strain>
    </source>
</reference>
<comment type="caution">
    <text evidence="2">The sequence shown here is derived from an EMBL/GenBank/DDBJ whole genome shotgun (WGS) entry which is preliminary data.</text>
</comment>
<name>A0ABS8VAA1_DATST</name>
<evidence type="ECO:0000313" key="2">
    <source>
        <dbReference type="EMBL" id="MCD9643276.1"/>
    </source>
</evidence>
<feature type="compositionally biased region" description="Polar residues" evidence="1">
    <location>
        <begin position="82"/>
        <end position="91"/>
    </location>
</feature>
<gene>
    <name evidence="2" type="ORF">HAX54_030596</name>
</gene>
<accession>A0ABS8VAA1</accession>
<feature type="compositionally biased region" description="Basic and acidic residues" evidence="1">
    <location>
        <begin position="27"/>
        <end position="56"/>
    </location>
</feature>
<keyword evidence="3" id="KW-1185">Reference proteome</keyword>
<dbReference type="EMBL" id="JACEIK010003845">
    <property type="protein sequence ID" value="MCD9643276.1"/>
    <property type="molecule type" value="Genomic_DNA"/>
</dbReference>
<organism evidence="2 3">
    <name type="scientific">Datura stramonium</name>
    <name type="common">Jimsonweed</name>
    <name type="synonym">Common thornapple</name>
    <dbReference type="NCBI Taxonomy" id="4076"/>
    <lineage>
        <taxon>Eukaryota</taxon>
        <taxon>Viridiplantae</taxon>
        <taxon>Streptophyta</taxon>
        <taxon>Embryophyta</taxon>
        <taxon>Tracheophyta</taxon>
        <taxon>Spermatophyta</taxon>
        <taxon>Magnoliopsida</taxon>
        <taxon>eudicotyledons</taxon>
        <taxon>Gunneridae</taxon>
        <taxon>Pentapetalae</taxon>
        <taxon>asterids</taxon>
        <taxon>lamiids</taxon>
        <taxon>Solanales</taxon>
        <taxon>Solanaceae</taxon>
        <taxon>Solanoideae</taxon>
        <taxon>Datureae</taxon>
        <taxon>Datura</taxon>
    </lineage>
</organism>
<protein>
    <submittedName>
        <fullName evidence="2">Uncharacterized protein</fullName>
    </submittedName>
</protein>
<evidence type="ECO:0000313" key="3">
    <source>
        <dbReference type="Proteomes" id="UP000823775"/>
    </source>
</evidence>
<dbReference type="Proteomes" id="UP000823775">
    <property type="component" value="Unassembled WGS sequence"/>
</dbReference>
<sequence length="157" mass="17887">MEKDRAEKFPNGGGQVIRGVGQWLPTKDNRKFAKDKKQDKVYKNDTGEHMKNREKISTSNAFELLADEGKMNDLTPEKTHAQRSNSATDLPQTVKGVDKEGDRGLSNTSKEGKKKRNIKENGNTNSKEPMMLRWRDRVEDEEEIEKKEGKIILAVSK</sequence>
<evidence type="ECO:0000256" key="1">
    <source>
        <dbReference type="SAM" id="MobiDB-lite"/>
    </source>
</evidence>
<feature type="compositionally biased region" description="Basic and acidic residues" evidence="1">
    <location>
        <begin position="67"/>
        <end position="80"/>
    </location>
</feature>
<feature type="region of interest" description="Disordered" evidence="1">
    <location>
        <begin position="1"/>
        <end position="133"/>
    </location>
</feature>
<proteinExistence type="predicted"/>